<dbReference type="RefSeq" id="WP_042693593.1">
    <property type="nucleotide sequence ID" value="NZ_CABMAB010000023.1"/>
</dbReference>
<evidence type="ECO:0000313" key="1">
    <source>
        <dbReference type="EMBL" id="KZX13240.1"/>
    </source>
</evidence>
<comment type="caution">
    <text evidence="1">The sequence shown here is derived from an EMBL/GenBank/DDBJ whole genome shotgun (WGS) entry which is preliminary data.</text>
</comment>
<dbReference type="PATRIC" id="fig|66851.6.peg.868"/>
<protein>
    <recommendedName>
        <fullName evidence="3">Phage-Barnase-EndoU-ColicinE5/D-RelE like nuclease 2 domain-containing protein</fullName>
    </recommendedName>
</protein>
<accession>A0A162FPN6</accession>
<organism evidence="1 2">
    <name type="scientific">Methanobrevibacter oralis</name>
    <dbReference type="NCBI Taxonomy" id="66851"/>
    <lineage>
        <taxon>Archaea</taxon>
        <taxon>Methanobacteriati</taxon>
        <taxon>Methanobacteriota</taxon>
        <taxon>Methanomada group</taxon>
        <taxon>Methanobacteria</taxon>
        <taxon>Methanobacteriales</taxon>
        <taxon>Methanobacteriaceae</taxon>
        <taxon>Methanobrevibacter</taxon>
    </lineage>
</organism>
<evidence type="ECO:0008006" key="3">
    <source>
        <dbReference type="Google" id="ProtNLM"/>
    </source>
</evidence>
<dbReference type="EMBL" id="LWMU01000055">
    <property type="protein sequence ID" value="KZX13240.1"/>
    <property type="molecule type" value="Genomic_DNA"/>
</dbReference>
<name>A0A162FPN6_METOA</name>
<reference evidence="2" key="1">
    <citation type="journal article" date="2016" name="Genome Announc.">
        <title>Draft Genome Sequences of Methanobrevibacter curvatus DSM11111, Methanobrevibacter cuticularis DSM11139, Methanobrevibacter filiformis DSM11501, and Methanobrevibacter oralis DSM7256.</title>
        <authorList>
            <person name="Poehlein A."/>
            <person name="Seedorf H."/>
        </authorList>
    </citation>
    <scope>NUCLEOTIDE SEQUENCE [LARGE SCALE GENOMIC DNA]</scope>
    <source>
        <strain evidence="2">DSM 7256 / JCM 30027 / ZR</strain>
    </source>
</reference>
<dbReference type="Proteomes" id="UP000077428">
    <property type="component" value="Unassembled WGS sequence"/>
</dbReference>
<gene>
    <name evidence="1" type="ORF">MBORA_07900</name>
</gene>
<dbReference type="AlphaFoldDB" id="A0A162FPN6"/>
<dbReference type="OrthoDB" id="75166at2157"/>
<evidence type="ECO:0000313" key="2">
    <source>
        <dbReference type="Proteomes" id="UP000077428"/>
    </source>
</evidence>
<keyword evidence="2" id="KW-1185">Reference proteome</keyword>
<sequence length="125" mass="14802">MNVFDKFIMGDTGSINWCFENKHFNQRLSDNGISREFIVDTLMYEEPISHEHLESNKYAVVFKAPPSKEYKEIRVVLSCDGNTINLVTIMRNNEIITNRQNNQYKSDKEKNIEKKRLKALSKRKW</sequence>
<proteinExistence type="predicted"/>